<evidence type="ECO:0000313" key="2">
    <source>
        <dbReference type="Proteomes" id="UP000001261"/>
    </source>
</evidence>
<proteinExistence type="predicted"/>
<name>A0A0D8JVT3_COCIM</name>
<accession>A0A0D8JVT3</accession>
<reference evidence="2" key="1">
    <citation type="journal article" date="2009" name="Genome Res.">
        <title>Comparative genomic analyses of the human fungal pathogens Coccidioides and their relatives.</title>
        <authorList>
            <person name="Sharpton T.J."/>
            <person name="Stajich J.E."/>
            <person name="Rounsley S.D."/>
            <person name="Gardner M.J."/>
            <person name="Wortman J.R."/>
            <person name="Jordar V.S."/>
            <person name="Maiti R."/>
            <person name="Kodira C.D."/>
            <person name="Neafsey D.E."/>
            <person name="Zeng Q."/>
            <person name="Hung C.-Y."/>
            <person name="McMahan C."/>
            <person name="Muszewska A."/>
            <person name="Grynberg M."/>
            <person name="Mandel M.A."/>
            <person name="Kellner E.M."/>
            <person name="Barker B.M."/>
            <person name="Galgiani J.N."/>
            <person name="Orbach M.J."/>
            <person name="Kirkland T.N."/>
            <person name="Cole G.T."/>
            <person name="Henn M.R."/>
            <person name="Birren B.W."/>
            <person name="Taylor J.W."/>
        </authorList>
    </citation>
    <scope>NUCLEOTIDE SEQUENCE [LARGE SCALE GENOMIC DNA]</scope>
    <source>
        <strain evidence="2">RS</strain>
    </source>
</reference>
<dbReference type="InParanoid" id="A0A0D8JVT3"/>
<reference evidence="2" key="2">
    <citation type="journal article" date="2010" name="Genome Res.">
        <title>Population genomic sequencing of Coccidioides fungi reveals recent hybridization and transposon control.</title>
        <authorList>
            <person name="Neafsey D.E."/>
            <person name="Barker B.M."/>
            <person name="Sharpton T.J."/>
            <person name="Stajich J.E."/>
            <person name="Park D.J."/>
            <person name="Whiston E."/>
            <person name="Hung C.-Y."/>
            <person name="McMahan C."/>
            <person name="White J."/>
            <person name="Sykes S."/>
            <person name="Heiman D."/>
            <person name="Young S."/>
            <person name="Zeng Q."/>
            <person name="Abouelleil A."/>
            <person name="Aftuck L."/>
            <person name="Bessette D."/>
            <person name="Brown A."/>
            <person name="FitzGerald M."/>
            <person name="Lui A."/>
            <person name="Macdonald J.P."/>
            <person name="Priest M."/>
            <person name="Orbach M.J."/>
            <person name="Galgiani J.N."/>
            <person name="Kirkland T.N."/>
            <person name="Cole G.T."/>
            <person name="Birren B.W."/>
            <person name="Henn M.R."/>
            <person name="Taylor J.W."/>
            <person name="Rounsley S.D."/>
        </authorList>
    </citation>
    <scope>GENOME REANNOTATION</scope>
    <source>
        <strain evidence="2">RS</strain>
    </source>
</reference>
<dbReference type="Proteomes" id="UP000001261">
    <property type="component" value="Unassembled WGS sequence"/>
</dbReference>
<dbReference type="GeneID" id="24165276"/>
<dbReference type="STRING" id="246410.A0A0D8JVT3"/>
<dbReference type="VEuPathDB" id="FungiDB:CIMG_13649"/>
<gene>
    <name evidence="1" type="ORF">CIMG_13649</name>
</gene>
<keyword evidence="2" id="KW-1185">Reference proteome</keyword>
<sequence length="145" mass="16786">MKRDYYGHPEKIVILTEFLCILISILEILDDKACICCYKQMNKTTYTYCLVCRDVQIESNILDWQAMQKSFNELVMLLQREAGIVQDMINLNTMIHSAELNRLVVRSNQTSYQMCASISSDAINCWYGAHGLSFKKKNPLTQRCV</sequence>
<dbReference type="OrthoDB" id="4511048at2759"/>
<evidence type="ECO:0000313" key="1">
    <source>
        <dbReference type="EMBL" id="KJF61417.1"/>
    </source>
</evidence>
<organism evidence="1 2">
    <name type="scientific">Coccidioides immitis (strain RS)</name>
    <name type="common">Valley fever fungus</name>
    <dbReference type="NCBI Taxonomy" id="246410"/>
    <lineage>
        <taxon>Eukaryota</taxon>
        <taxon>Fungi</taxon>
        <taxon>Dikarya</taxon>
        <taxon>Ascomycota</taxon>
        <taxon>Pezizomycotina</taxon>
        <taxon>Eurotiomycetes</taxon>
        <taxon>Eurotiomycetidae</taxon>
        <taxon>Onygenales</taxon>
        <taxon>Onygenaceae</taxon>
        <taxon>Coccidioides</taxon>
    </lineage>
</organism>
<dbReference type="AlphaFoldDB" id="A0A0D8JVT3"/>
<protein>
    <submittedName>
        <fullName evidence="1">Uncharacterized protein</fullName>
    </submittedName>
</protein>
<dbReference type="EMBL" id="GG704916">
    <property type="protein sequence ID" value="KJF61417.1"/>
    <property type="molecule type" value="Genomic_DNA"/>
</dbReference>
<dbReference type="RefSeq" id="XP_004446266.1">
    <property type="nucleotide sequence ID" value="XM_004446209.1"/>
</dbReference>
<dbReference type="KEGG" id="cim:CIMG_13649"/>